<dbReference type="Gene3D" id="1.20.1420.60">
    <property type="match status" value="1"/>
</dbReference>
<evidence type="ECO:0000313" key="3">
    <source>
        <dbReference type="EMBL" id="EMI26982.1"/>
    </source>
</evidence>
<dbReference type="RefSeq" id="WP_008666414.1">
    <property type="nucleotide sequence ID" value="NZ_ANOF01000077.1"/>
</dbReference>
<evidence type="ECO:0000259" key="2">
    <source>
        <dbReference type="Pfam" id="PF14300"/>
    </source>
</evidence>
<dbReference type="Proteomes" id="UP000011996">
    <property type="component" value="Unassembled WGS sequence"/>
</dbReference>
<feature type="domain" description="DNA mimic protein DMP19 C-terminal" evidence="2">
    <location>
        <begin position="61"/>
        <end position="178"/>
    </location>
</feature>
<evidence type="ECO:0000313" key="4">
    <source>
        <dbReference type="Proteomes" id="UP000011996"/>
    </source>
</evidence>
<keyword evidence="1" id="KW-0732">Signal</keyword>
<evidence type="ECO:0000256" key="1">
    <source>
        <dbReference type="SAM" id="SignalP"/>
    </source>
</evidence>
<dbReference type="AlphaFoldDB" id="M5SGZ3"/>
<dbReference type="PATRIC" id="fig|1263868.3.peg.2654"/>
<accession>M5SGZ3</accession>
<dbReference type="OrthoDB" id="9255678at2"/>
<dbReference type="InterPro" id="IPR025402">
    <property type="entry name" value="DMP19_C"/>
</dbReference>
<dbReference type="Pfam" id="PF14300">
    <property type="entry name" value="DMP19"/>
    <property type="match status" value="1"/>
</dbReference>
<gene>
    <name evidence="3" type="ORF">RESH_02440</name>
</gene>
<feature type="signal peptide" evidence="1">
    <location>
        <begin position="1"/>
        <end position="18"/>
    </location>
</feature>
<dbReference type="EMBL" id="ANOF01000077">
    <property type="protein sequence ID" value="EMI26982.1"/>
    <property type="molecule type" value="Genomic_DNA"/>
</dbReference>
<dbReference type="PROSITE" id="PS51257">
    <property type="entry name" value="PROKAR_LIPOPROTEIN"/>
    <property type="match status" value="1"/>
</dbReference>
<reference evidence="3 4" key="1">
    <citation type="journal article" date="2013" name="Mar. Genomics">
        <title>Expression of sulfatases in Rhodopirellula baltica and the diversity of sulfatases in the genus Rhodopirellula.</title>
        <authorList>
            <person name="Wegner C.E."/>
            <person name="Richter-Heitmann T."/>
            <person name="Klindworth A."/>
            <person name="Klockow C."/>
            <person name="Richter M."/>
            <person name="Achstetter T."/>
            <person name="Glockner F.O."/>
            <person name="Harder J."/>
        </authorList>
    </citation>
    <scope>NUCLEOTIDE SEQUENCE [LARGE SCALE GENOMIC DNA]</scope>
    <source>
        <strain evidence="3 4">SH398</strain>
    </source>
</reference>
<organism evidence="3 4">
    <name type="scientific">Rhodopirellula europaea SH398</name>
    <dbReference type="NCBI Taxonomy" id="1263868"/>
    <lineage>
        <taxon>Bacteria</taxon>
        <taxon>Pseudomonadati</taxon>
        <taxon>Planctomycetota</taxon>
        <taxon>Planctomycetia</taxon>
        <taxon>Pirellulales</taxon>
        <taxon>Pirellulaceae</taxon>
        <taxon>Rhodopirellula</taxon>
    </lineage>
</organism>
<proteinExistence type="predicted"/>
<protein>
    <submittedName>
        <fullName evidence="3">Integron gene cassette protein</fullName>
    </submittedName>
</protein>
<sequence>MLYHVRYLPIACMLFTFAGCGGGDDQTALTPDETTMGKNDLWDATYDRILKQHGDDVQLNQIPKPQQAVLAVVNSHGILGNGGFQYLFEGDFPGDPGFVLTRQAYATIGANDAIAAFDKAFTLFPNSTPPADIDERLRIWQSNYDLRDSLADDSSPDSMYFSAMDGVLSRLNEYIRENPDAFADLPN</sequence>
<comment type="caution">
    <text evidence="3">The sequence shown here is derived from an EMBL/GenBank/DDBJ whole genome shotgun (WGS) entry which is preliminary data.</text>
</comment>
<feature type="chain" id="PRO_5004071533" evidence="1">
    <location>
        <begin position="19"/>
        <end position="187"/>
    </location>
</feature>
<name>M5SGZ3_9BACT</name>